<dbReference type="PANTHER" id="PTHR45630">
    <property type="entry name" value="CATION-TRANSPORTING ATPASE-RELATED"/>
    <property type="match status" value="1"/>
</dbReference>
<comment type="subcellular location">
    <subcellularLocation>
        <location evidence="1">Membrane</location>
        <topology evidence="1">Multi-pass membrane protein</topology>
    </subcellularLocation>
</comment>
<dbReference type="Gene3D" id="3.40.50.1000">
    <property type="entry name" value="HAD superfamily/HAD-like"/>
    <property type="match status" value="1"/>
</dbReference>
<feature type="transmembrane region" description="Helical" evidence="13">
    <location>
        <begin position="790"/>
        <end position="815"/>
    </location>
</feature>
<accession>D2VIM1</accession>
<dbReference type="Gene3D" id="2.70.150.10">
    <property type="entry name" value="Calcium-transporting ATPase, cytoplasmic transduction domain A"/>
    <property type="match status" value="1"/>
</dbReference>
<evidence type="ECO:0000256" key="13">
    <source>
        <dbReference type="SAM" id="Phobius"/>
    </source>
</evidence>
<feature type="transmembrane region" description="Helical" evidence="13">
    <location>
        <begin position="225"/>
        <end position="242"/>
    </location>
</feature>
<keyword evidence="8" id="KW-0460">Magnesium</keyword>
<dbReference type="Proteomes" id="UP000006671">
    <property type="component" value="Unassembled WGS sequence"/>
</dbReference>
<keyword evidence="7" id="KW-0067">ATP-binding</keyword>
<keyword evidence="3" id="KW-0597">Phosphoprotein</keyword>
<dbReference type="OrthoDB" id="48943at2759"/>
<keyword evidence="9" id="KW-1278">Translocase</keyword>
<evidence type="ECO:0000256" key="3">
    <source>
        <dbReference type="ARBA" id="ARBA00022553"/>
    </source>
</evidence>
<comment type="similarity">
    <text evidence="2">Belongs to the cation transport ATPase (P-type) (TC 3.A.3) family. Type V subfamily.</text>
</comment>
<evidence type="ECO:0000256" key="8">
    <source>
        <dbReference type="ARBA" id="ARBA00022842"/>
    </source>
</evidence>
<dbReference type="GO" id="GO:0140358">
    <property type="term" value="F:P-type transmembrane transporter activity"/>
    <property type="evidence" value="ECO:0007669"/>
    <property type="project" value="InterPro"/>
</dbReference>
<organism evidence="16">
    <name type="scientific">Naegleria gruberi</name>
    <name type="common">Amoeba</name>
    <dbReference type="NCBI Taxonomy" id="5762"/>
    <lineage>
        <taxon>Eukaryota</taxon>
        <taxon>Discoba</taxon>
        <taxon>Heterolobosea</taxon>
        <taxon>Tetramitia</taxon>
        <taxon>Eutetramitia</taxon>
        <taxon>Vahlkampfiidae</taxon>
        <taxon>Naegleria</taxon>
    </lineage>
</organism>
<gene>
    <name evidence="15" type="ORF">NAEGRDRAFT_34357</name>
</gene>
<dbReference type="Pfam" id="PF13246">
    <property type="entry name" value="Cation_ATPase"/>
    <property type="match status" value="1"/>
</dbReference>
<keyword evidence="6" id="KW-0547">Nucleotide-binding</keyword>
<dbReference type="PANTHER" id="PTHR45630:SF8">
    <property type="entry name" value="CATION-TRANSPORTING ATPASE"/>
    <property type="match status" value="1"/>
</dbReference>
<dbReference type="InterPro" id="IPR023299">
    <property type="entry name" value="ATPase_P-typ_cyto_dom_N"/>
</dbReference>
<proteinExistence type="inferred from homology"/>
<evidence type="ECO:0000256" key="12">
    <source>
        <dbReference type="ARBA" id="ARBA00049360"/>
    </source>
</evidence>
<evidence type="ECO:0000256" key="9">
    <source>
        <dbReference type="ARBA" id="ARBA00022967"/>
    </source>
</evidence>
<evidence type="ECO:0000256" key="10">
    <source>
        <dbReference type="ARBA" id="ARBA00022989"/>
    </source>
</evidence>
<dbReference type="RefSeq" id="XP_002676123.1">
    <property type="nucleotide sequence ID" value="XM_002676077.1"/>
</dbReference>
<dbReference type="GeneID" id="8853070"/>
<dbReference type="NCBIfam" id="TIGR01657">
    <property type="entry name" value="P-ATPase-V"/>
    <property type="match status" value="1"/>
</dbReference>
<dbReference type="SUPFAM" id="SSF56784">
    <property type="entry name" value="HAD-like"/>
    <property type="match status" value="1"/>
</dbReference>
<dbReference type="FunFam" id="1.20.1110.10:FF:000023">
    <property type="entry name" value="Cation-transporting ATPase"/>
    <property type="match status" value="1"/>
</dbReference>
<name>D2VIM1_NAEGR</name>
<keyword evidence="4 13" id="KW-0812">Transmembrane</keyword>
<evidence type="ECO:0000256" key="5">
    <source>
        <dbReference type="ARBA" id="ARBA00022723"/>
    </source>
</evidence>
<dbReference type="AlphaFoldDB" id="D2VIM1"/>
<dbReference type="GO" id="GO:0005524">
    <property type="term" value="F:ATP binding"/>
    <property type="evidence" value="ECO:0007669"/>
    <property type="project" value="UniProtKB-KW"/>
</dbReference>
<feature type="transmembrane region" description="Helical" evidence="13">
    <location>
        <begin position="723"/>
        <end position="741"/>
    </location>
</feature>
<evidence type="ECO:0000259" key="14">
    <source>
        <dbReference type="Pfam" id="PF00122"/>
    </source>
</evidence>
<dbReference type="STRING" id="5762.D2VIM1"/>
<dbReference type="InterPro" id="IPR001757">
    <property type="entry name" value="P_typ_ATPase"/>
</dbReference>
<dbReference type="EMBL" id="GG738874">
    <property type="protein sequence ID" value="EFC43379.1"/>
    <property type="molecule type" value="Genomic_DNA"/>
</dbReference>
<dbReference type="Gene3D" id="3.40.1110.10">
    <property type="entry name" value="Calcium-transporting ATPase, cytoplasmic domain N"/>
    <property type="match status" value="1"/>
</dbReference>
<keyword evidence="5" id="KW-0479">Metal-binding</keyword>
<comment type="catalytic activity">
    <reaction evidence="12">
        <text>ATP + H2O = ADP + phosphate + H(+)</text>
        <dbReference type="Rhea" id="RHEA:13065"/>
        <dbReference type="ChEBI" id="CHEBI:15377"/>
        <dbReference type="ChEBI" id="CHEBI:15378"/>
        <dbReference type="ChEBI" id="CHEBI:30616"/>
        <dbReference type="ChEBI" id="CHEBI:43474"/>
        <dbReference type="ChEBI" id="CHEBI:456216"/>
    </reaction>
</comment>
<dbReference type="InParanoid" id="D2VIM1"/>
<evidence type="ECO:0000256" key="2">
    <source>
        <dbReference type="ARBA" id="ARBA00006000"/>
    </source>
</evidence>
<feature type="transmembrane region" description="Helical" evidence="13">
    <location>
        <begin position="43"/>
        <end position="63"/>
    </location>
</feature>
<dbReference type="SUPFAM" id="SSF81660">
    <property type="entry name" value="Metal cation-transporting ATPase, ATP-binding domain N"/>
    <property type="match status" value="1"/>
</dbReference>
<dbReference type="GO" id="GO:0046872">
    <property type="term" value="F:metal ion binding"/>
    <property type="evidence" value="ECO:0007669"/>
    <property type="project" value="UniProtKB-KW"/>
</dbReference>
<dbReference type="Pfam" id="PF00122">
    <property type="entry name" value="E1-E2_ATPase"/>
    <property type="match status" value="1"/>
</dbReference>
<dbReference type="InterPro" id="IPR006544">
    <property type="entry name" value="P-type_TPase_V"/>
</dbReference>
<reference evidence="15 16" key="1">
    <citation type="journal article" date="2010" name="Cell">
        <title>The genome of Naegleria gruberi illuminates early eukaryotic versatility.</title>
        <authorList>
            <person name="Fritz-Laylin L.K."/>
            <person name="Prochnik S.E."/>
            <person name="Ginger M.L."/>
            <person name="Dacks J.B."/>
            <person name="Carpenter M.L."/>
            <person name="Field M.C."/>
            <person name="Kuo A."/>
            <person name="Paredez A."/>
            <person name="Chapman J."/>
            <person name="Pham J."/>
            <person name="Shu S."/>
            <person name="Neupane R."/>
            <person name="Cipriano M."/>
            <person name="Mancuso J."/>
            <person name="Tu H."/>
            <person name="Salamov A."/>
            <person name="Lindquist E."/>
            <person name="Shapiro H."/>
            <person name="Lucas S."/>
            <person name="Grigoriev I.V."/>
            <person name="Cande W.Z."/>
            <person name="Fulton C."/>
            <person name="Rokhsar D.S."/>
            <person name="Dawson S.C."/>
        </authorList>
    </citation>
    <scope>NUCLEOTIDE SEQUENCE [LARGE SCALE GENOMIC DNA]</scope>
    <source>
        <strain evidence="15 16">NEG-M</strain>
    </source>
</reference>
<dbReference type="InterPro" id="IPR059000">
    <property type="entry name" value="ATPase_P-type_domA"/>
</dbReference>
<evidence type="ECO:0000256" key="7">
    <source>
        <dbReference type="ARBA" id="ARBA00022840"/>
    </source>
</evidence>
<keyword evidence="10 13" id="KW-1133">Transmembrane helix</keyword>
<dbReference type="GO" id="GO:0019829">
    <property type="term" value="F:ATPase-coupled monoatomic cation transmembrane transporter activity"/>
    <property type="evidence" value="ECO:0007669"/>
    <property type="project" value="TreeGrafter"/>
</dbReference>
<keyword evidence="11 13" id="KW-0472">Membrane</keyword>
<dbReference type="GO" id="GO:0016020">
    <property type="term" value="C:membrane"/>
    <property type="evidence" value="ECO:0007669"/>
    <property type="project" value="UniProtKB-SubCell"/>
</dbReference>
<evidence type="ECO:0000313" key="16">
    <source>
        <dbReference type="Proteomes" id="UP000006671"/>
    </source>
</evidence>
<dbReference type="InterPro" id="IPR023214">
    <property type="entry name" value="HAD_sf"/>
</dbReference>
<feature type="transmembrane region" description="Helical" evidence="13">
    <location>
        <begin position="753"/>
        <end position="769"/>
    </location>
</feature>
<evidence type="ECO:0000313" key="15">
    <source>
        <dbReference type="EMBL" id="EFC43379.1"/>
    </source>
</evidence>
<dbReference type="KEGG" id="ngr:NAEGRDRAFT_34357"/>
<protein>
    <submittedName>
        <fullName evidence="15">Predicted protein</fullName>
    </submittedName>
</protein>
<dbReference type="SUPFAM" id="SSF81665">
    <property type="entry name" value="Calcium ATPase, transmembrane domain M"/>
    <property type="match status" value="1"/>
</dbReference>
<dbReference type="InterPro" id="IPR023298">
    <property type="entry name" value="ATPase_P-typ_TM_dom_sf"/>
</dbReference>
<dbReference type="GO" id="GO:0016887">
    <property type="term" value="F:ATP hydrolysis activity"/>
    <property type="evidence" value="ECO:0007669"/>
    <property type="project" value="InterPro"/>
</dbReference>
<dbReference type="eggNOG" id="KOG0208">
    <property type="taxonomic scope" value="Eukaryota"/>
</dbReference>
<dbReference type="SUPFAM" id="SSF81653">
    <property type="entry name" value="Calcium ATPase, transduction domain A"/>
    <property type="match status" value="1"/>
</dbReference>
<dbReference type="InterPro" id="IPR008250">
    <property type="entry name" value="ATPase_P-typ_transduc_dom_A_sf"/>
</dbReference>
<feature type="non-terminal residue" evidence="15">
    <location>
        <position position="824"/>
    </location>
</feature>
<dbReference type="NCBIfam" id="TIGR01494">
    <property type="entry name" value="ATPase_P-type"/>
    <property type="match status" value="1"/>
</dbReference>
<sequence>MLFGSNSIKTEVRNIISLLLDEVLHPFYIFQVASVCVWLSENYYVYAVAIAVMSSISSIISMYETRTNMVKLKEMTTFNCGVNKLSQHNSISKHRIDSTELLPGDLIEIENGMVIPCDCVLLHGQTIMNESMLTGESTPTKKVPIPKSGTETEKYNCMRDKTHTLFSGTQVILNKPTALYESSEEEIVCAMVIQTGFQTAKGKLVLSILYPKPNQFSFYSDSMKFLFMMFLFGIAGISYSLYNQSVKNAPLGEMIISCFDLLTTIVPPALPISMSVCVSMAISRLKKKGIFCISPPRINVSGRVNMACFDKTNTLTRDGLDLHGVVPIGPKGFEHLIKDNEMLNHLKHATNSLLHCMACCHNLSYVFGKLVGDPLDVKLFEATTWDLVESDKASTNQNNKKASSTNSITISAPQKTASFIILKIFDFKSGLQRMSVVAQNENTGDLHFFVKGSAEMLKTLSHAQTIPGDFEKVLYKYAHKGYRVLGCASRVIKYKELNLVDPLIAKYTDQLTREEVESKLDFLGLICMENKLKPETPSVIRTLTQANLRACVITGDNPYTTICVARKCYMLPKGKTLYLAEFASKEALAINHVQTTNGPSINEDINDNAILGNPMKHYLPAYVDAENPSLLHIILSCCHIYARVSPSGKMKVVEELIKMGYMTVMCGDGSNDVEALKAAHVGVSLSEAEASIAAPFTSVQNSIRSVVDVVKEGRAALSSSFQMFKYMALYSLFEFFAAVLIYRQNATIGDTQYLYIDMFIILPVVLLMANSKATETLHKEKPPESLFSRFVLVSLLGQIFWGFALMLGVFFEILFDTAWYKPAP</sequence>
<evidence type="ECO:0000256" key="11">
    <source>
        <dbReference type="ARBA" id="ARBA00023136"/>
    </source>
</evidence>
<dbReference type="InterPro" id="IPR036412">
    <property type="entry name" value="HAD-like_sf"/>
</dbReference>
<dbReference type="VEuPathDB" id="AmoebaDB:NAEGRDRAFT_34357"/>
<keyword evidence="16" id="KW-1185">Reference proteome</keyword>
<feature type="transmembrane region" description="Helical" evidence="13">
    <location>
        <begin position="254"/>
        <end position="278"/>
    </location>
</feature>
<evidence type="ECO:0000256" key="4">
    <source>
        <dbReference type="ARBA" id="ARBA00022692"/>
    </source>
</evidence>
<dbReference type="PROSITE" id="PS01229">
    <property type="entry name" value="COF_2"/>
    <property type="match status" value="1"/>
</dbReference>
<feature type="domain" description="P-type ATPase A" evidence="14">
    <location>
        <begin position="93"/>
        <end position="205"/>
    </location>
</feature>
<dbReference type="PRINTS" id="PR00119">
    <property type="entry name" value="CATATPASE"/>
</dbReference>
<evidence type="ECO:0000256" key="1">
    <source>
        <dbReference type="ARBA" id="ARBA00004141"/>
    </source>
</evidence>
<evidence type="ECO:0000256" key="6">
    <source>
        <dbReference type="ARBA" id="ARBA00022741"/>
    </source>
</evidence>